<protein>
    <submittedName>
        <fullName evidence="2">Uncharacterized protein</fullName>
    </submittedName>
</protein>
<comment type="caution">
    <text evidence="2">The sequence shown here is derived from an EMBL/GenBank/DDBJ whole genome shotgun (WGS) entry which is preliminary data.</text>
</comment>
<accession>A0A8H7NG64</accession>
<evidence type="ECO:0000256" key="1">
    <source>
        <dbReference type="SAM" id="Phobius"/>
    </source>
</evidence>
<name>A0A8H7NG64_BIOOC</name>
<dbReference type="Proteomes" id="UP000616885">
    <property type="component" value="Unassembled WGS sequence"/>
</dbReference>
<reference evidence="2" key="1">
    <citation type="submission" date="2020-10" db="EMBL/GenBank/DDBJ databases">
        <title>High-Quality Genome Resource of Clonostachys rosea strain S41 by Oxford Nanopore Long-Read Sequencing.</title>
        <authorList>
            <person name="Wang H."/>
        </authorList>
    </citation>
    <scope>NUCLEOTIDE SEQUENCE</scope>
    <source>
        <strain evidence="2">S41</strain>
    </source>
</reference>
<proteinExistence type="predicted"/>
<keyword evidence="1" id="KW-1133">Transmembrane helix</keyword>
<evidence type="ECO:0000313" key="2">
    <source>
        <dbReference type="EMBL" id="KAF9755023.1"/>
    </source>
</evidence>
<keyword evidence="1" id="KW-0472">Membrane</keyword>
<feature type="transmembrane region" description="Helical" evidence="1">
    <location>
        <begin position="54"/>
        <end position="79"/>
    </location>
</feature>
<sequence length="99" mass="11004">MMPDRHQAQAANKHRLVDPSCAMSPFPCNSTVWVQNRSLVSRVIMLDADGHPHVLAIVHTYMVLLCLLHVLATILIAIWPGISCQPVAEFHTHEALDMA</sequence>
<gene>
    <name evidence="2" type="ORF">IM811_010464</name>
</gene>
<keyword evidence="1" id="KW-0812">Transmembrane</keyword>
<organism evidence="2 3">
    <name type="scientific">Bionectria ochroleuca</name>
    <name type="common">Gliocladium roseum</name>
    <dbReference type="NCBI Taxonomy" id="29856"/>
    <lineage>
        <taxon>Eukaryota</taxon>
        <taxon>Fungi</taxon>
        <taxon>Dikarya</taxon>
        <taxon>Ascomycota</taxon>
        <taxon>Pezizomycotina</taxon>
        <taxon>Sordariomycetes</taxon>
        <taxon>Hypocreomycetidae</taxon>
        <taxon>Hypocreales</taxon>
        <taxon>Bionectriaceae</taxon>
        <taxon>Clonostachys</taxon>
    </lineage>
</organism>
<dbReference type="AlphaFoldDB" id="A0A8H7NG64"/>
<dbReference type="EMBL" id="JADCTT010000003">
    <property type="protein sequence ID" value="KAF9755023.1"/>
    <property type="molecule type" value="Genomic_DNA"/>
</dbReference>
<evidence type="ECO:0000313" key="3">
    <source>
        <dbReference type="Proteomes" id="UP000616885"/>
    </source>
</evidence>